<feature type="binding site" evidence="4">
    <location>
        <position position="48"/>
    </location>
    <ligand>
        <name>Mg(2+)</name>
        <dbReference type="ChEBI" id="CHEBI:18420"/>
    </ligand>
</feature>
<evidence type="ECO:0000313" key="5">
    <source>
        <dbReference type="EMBL" id="KAL3874458.1"/>
    </source>
</evidence>
<dbReference type="InterPro" id="IPR024156">
    <property type="entry name" value="Small_GTPase_ARF"/>
</dbReference>
<dbReference type="AlphaFoldDB" id="A0ABD3WMJ6"/>
<feature type="binding site" evidence="3">
    <location>
        <begin position="22"/>
        <end position="29"/>
    </location>
    <ligand>
        <name>GTP</name>
        <dbReference type="ChEBI" id="CHEBI:37565"/>
    </ligand>
</feature>
<evidence type="ECO:0000256" key="2">
    <source>
        <dbReference type="ARBA" id="ARBA00023134"/>
    </source>
</evidence>
<accession>A0ABD3WMJ6</accession>
<dbReference type="EMBL" id="JBJQND010000006">
    <property type="protein sequence ID" value="KAL3874458.1"/>
    <property type="molecule type" value="Genomic_DNA"/>
</dbReference>
<organism evidence="5 6">
    <name type="scientific">Sinanodonta woodiana</name>
    <name type="common">Chinese pond mussel</name>
    <name type="synonym">Anodonta woodiana</name>
    <dbReference type="NCBI Taxonomy" id="1069815"/>
    <lineage>
        <taxon>Eukaryota</taxon>
        <taxon>Metazoa</taxon>
        <taxon>Spiralia</taxon>
        <taxon>Lophotrochozoa</taxon>
        <taxon>Mollusca</taxon>
        <taxon>Bivalvia</taxon>
        <taxon>Autobranchia</taxon>
        <taxon>Heteroconchia</taxon>
        <taxon>Palaeoheterodonta</taxon>
        <taxon>Unionida</taxon>
        <taxon>Unionoidea</taxon>
        <taxon>Unionidae</taxon>
        <taxon>Unioninae</taxon>
        <taxon>Sinanodonta</taxon>
    </lineage>
</organism>
<comment type="caution">
    <text evidence="5">The sequence shown here is derived from an EMBL/GenBank/DDBJ whole genome shotgun (WGS) entry which is preliminary data.</text>
</comment>
<dbReference type="PANTHER" id="PTHR11711">
    <property type="entry name" value="ADP RIBOSYLATION FACTOR-RELATED"/>
    <property type="match status" value="1"/>
</dbReference>
<keyword evidence="4" id="KW-0460">Magnesium</keyword>
<gene>
    <name evidence="5" type="ORF">ACJMK2_037469</name>
</gene>
<name>A0ABD3WMJ6_SINWO</name>
<evidence type="ECO:0000256" key="1">
    <source>
        <dbReference type="ARBA" id="ARBA00022741"/>
    </source>
</evidence>
<reference evidence="5 6" key="1">
    <citation type="submission" date="2024-11" db="EMBL/GenBank/DDBJ databases">
        <title>Chromosome-level genome assembly of the freshwater bivalve Anodonta woodiana.</title>
        <authorList>
            <person name="Chen X."/>
        </authorList>
    </citation>
    <scope>NUCLEOTIDE SEQUENCE [LARGE SCALE GENOMIC DNA]</scope>
    <source>
        <strain evidence="5">MN2024</strain>
        <tissue evidence="5">Gills</tissue>
    </source>
</reference>
<dbReference type="Gene3D" id="3.40.50.300">
    <property type="entry name" value="P-loop containing nucleotide triphosphate hydrolases"/>
    <property type="match status" value="1"/>
</dbReference>
<dbReference type="Proteomes" id="UP001634394">
    <property type="component" value="Unassembled WGS sequence"/>
</dbReference>
<dbReference type="GO" id="GO:0005525">
    <property type="term" value="F:GTP binding"/>
    <property type="evidence" value="ECO:0007669"/>
    <property type="project" value="UniProtKB-KW"/>
</dbReference>
<feature type="binding site" evidence="3">
    <location>
        <position position="71"/>
    </location>
    <ligand>
        <name>GTP</name>
        <dbReference type="ChEBI" id="CHEBI:37565"/>
    </ligand>
</feature>
<keyword evidence="6" id="KW-1185">Reference proteome</keyword>
<dbReference type="SMART" id="SM00177">
    <property type="entry name" value="ARF"/>
    <property type="match status" value="1"/>
</dbReference>
<evidence type="ECO:0000313" key="6">
    <source>
        <dbReference type="Proteomes" id="UP001634394"/>
    </source>
</evidence>
<evidence type="ECO:0000256" key="3">
    <source>
        <dbReference type="PIRSR" id="PIRSR606689-1"/>
    </source>
</evidence>
<proteinExistence type="predicted"/>
<keyword evidence="2 3" id="KW-0342">GTP-binding</keyword>
<dbReference type="PROSITE" id="PS51417">
    <property type="entry name" value="ARF"/>
    <property type="match status" value="1"/>
</dbReference>
<evidence type="ECO:0000256" key="4">
    <source>
        <dbReference type="PIRSR" id="PIRSR606689-2"/>
    </source>
</evidence>
<dbReference type="InterPro" id="IPR027417">
    <property type="entry name" value="P-loop_NTPase"/>
</dbReference>
<feature type="binding site" evidence="4">
    <location>
        <position position="29"/>
    </location>
    <ligand>
        <name>Mg(2+)</name>
        <dbReference type="ChEBI" id="CHEBI:18420"/>
    </ligand>
</feature>
<dbReference type="SUPFAM" id="SSF52540">
    <property type="entry name" value="P-loop containing nucleoside triphosphate hydrolases"/>
    <property type="match status" value="1"/>
</dbReference>
<keyword evidence="4" id="KW-0479">Metal-binding</keyword>
<dbReference type="Pfam" id="PF00025">
    <property type="entry name" value="Arf"/>
    <property type="match status" value="1"/>
</dbReference>
<sequence length="189" mass="21070">MGGTCSSKAVISVSATKLILLGAKGSGKTRLLYSWLLGVSSVVDTIPTESFNVEPIQTPDGISLLVWDISGDPSYKTKRRQFFHGTEGIVYVMDTSDPVLMQEAREDLVTILRDRDLLKVPLLLIANTRSKQGSFDDSELKKELKLKSVVRERRWDTVTMAAFDQKEVDTSLEKLQNLLKSTWVASPQH</sequence>
<protein>
    <submittedName>
        <fullName evidence="5">Uncharacterized protein</fullName>
    </submittedName>
</protein>
<keyword evidence="1 3" id="KW-0547">Nucleotide-binding</keyword>
<dbReference type="InterPro" id="IPR006689">
    <property type="entry name" value="Small_GTPase_ARF/SAR"/>
</dbReference>